<feature type="domain" description="Bicarbonate transporter-like transmembrane" evidence="6">
    <location>
        <begin position="1"/>
        <end position="176"/>
    </location>
</feature>
<evidence type="ECO:0000259" key="6">
    <source>
        <dbReference type="Pfam" id="PF00955"/>
    </source>
</evidence>
<keyword evidence="3 5" id="KW-1133">Transmembrane helix</keyword>
<feature type="transmembrane region" description="Helical" evidence="5">
    <location>
        <begin position="457"/>
        <end position="474"/>
    </location>
</feature>
<accession>A0A316Z0U9</accession>
<sequence>MYYDVRRRAPYAVVDWTTAFRPHNWWTVLQGIPRMYFINLMPAIAYVLDMYHRTEGAYGINEVILASALAAIVFSVFSMQPLTFVGVTGLINLVNYTQYDIVVQYYGLSQMDYLRVQAWSLIWAAGFHFIVAAFNICDFTRFITDMTSETFGFYVGIVYIQKGIELLILEFEPLPLDNATGWLSVVIAILFTVSVYLVSAVGRTSALPFKLRSFVANFAFTAGILFWTGFSNMPENSLRRVPLERLPITRAFFPTMDRSWFIDFWNIELRWVFVGAGFGFGIVVLFYFDHQVSSVMAQARKYPVKRPAGFHWDFFLLGITTLVSGFLGLPAPNGLVPQCPWHTDSLSVFKQVSEPVDDEADPRATRMRSKAKIVNTRVVEQRFSHFAVGLLTVGTMTRPLLVALGTMPRAVFAGVFILVGWMSIEGNAITTRTLAIFRDDAMVAADDPLLKLRRSKIALFVGIQWLFFAMTFAISQTIAAIGFPIIIVLLLPLRTLVLPKWFSPEELRILDAPTADSEVVLASIGGGFGVTGKGERVARDTGIAGELWDGDDDDNKHSRGG</sequence>
<feature type="non-terminal residue" evidence="7">
    <location>
        <position position="561"/>
    </location>
</feature>
<dbReference type="GO" id="GO:0005886">
    <property type="term" value="C:plasma membrane"/>
    <property type="evidence" value="ECO:0007669"/>
    <property type="project" value="TreeGrafter"/>
</dbReference>
<name>A0A316Z0U9_9BASI</name>
<feature type="transmembrane region" description="Helical" evidence="5">
    <location>
        <begin position="214"/>
        <end position="230"/>
    </location>
</feature>
<feature type="transmembrane region" description="Helical" evidence="5">
    <location>
        <begin position="480"/>
        <end position="498"/>
    </location>
</feature>
<dbReference type="GO" id="GO:0005452">
    <property type="term" value="F:solute:inorganic anion antiporter activity"/>
    <property type="evidence" value="ECO:0007669"/>
    <property type="project" value="InterPro"/>
</dbReference>
<evidence type="ECO:0000256" key="1">
    <source>
        <dbReference type="ARBA" id="ARBA00004141"/>
    </source>
</evidence>
<proteinExistence type="predicted"/>
<dbReference type="STRING" id="58919.A0A316Z0U9"/>
<feature type="transmembrane region" description="Helical" evidence="5">
    <location>
        <begin position="63"/>
        <end position="96"/>
    </location>
</feature>
<dbReference type="InterPro" id="IPR003020">
    <property type="entry name" value="HCO3_transpt_euk"/>
</dbReference>
<dbReference type="Pfam" id="PF00955">
    <property type="entry name" value="HCO3_cotransp"/>
    <property type="match status" value="2"/>
</dbReference>
<feature type="domain" description="Bicarbonate transporter-like transmembrane" evidence="6">
    <location>
        <begin position="183"/>
        <end position="513"/>
    </location>
</feature>
<dbReference type="GO" id="GO:0006820">
    <property type="term" value="P:monoatomic anion transport"/>
    <property type="evidence" value="ECO:0007669"/>
    <property type="project" value="InterPro"/>
</dbReference>
<dbReference type="PANTHER" id="PTHR11453:SF38">
    <property type="entry name" value="ANION TRANSPORTER (EUROFUNG)"/>
    <property type="match status" value="1"/>
</dbReference>
<feature type="transmembrane region" description="Helical" evidence="5">
    <location>
        <begin position="269"/>
        <end position="288"/>
    </location>
</feature>
<feature type="transmembrane region" description="Helical" evidence="5">
    <location>
        <begin position="116"/>
        <end position="139"/>
    </location>
</feature>
<feature type="transmembrane region" description="Helical" evidence="5">
    <location>
        <begin position="309"/>
        <end position="327"/>
    </location>
</feature>
<keyword evidence="4 5" id="KW-0472">Membrane</keyword>
<evidence type="ECO:0000256" key="5">
    <source>
        <dbReference type="SAM" id="Phobius"/>
    </source>
</evidence>
<dbReference type="AlphaFoldDB" id="A0A316Z0U9"/>
<dbReference type="GO" id="GO:0046713">
    <property type="term" value="P:borate transport"/>
    <property type="evidence" value="ECO:0007669"/>
    <property type="project" value="TreeGrafter"/>
</dbReference>
<dbReference type="GO" id="GO:0050801">
    <property type="term" value="P:monoatomic ion homeostasis"/>
    <property type="evidence" value="ECO:0007669"/>
    <property type="project" value="TreeGrafter"/>
</dbReference>
<dbReference type="OrthoDB" id="1735926at2759"/>
<dbReference type="Proteomes" id="UP000245946">
    <property type="component" value="Unassembled WGS sequence"/>
</dbReference>
<reference evidence="7 8" key="1">
    <citation type="journal article" date="2018" name="Mol. Biol. Evol.">
        <title>Broad Genomic Sampling Reveals a Smut Pathogenic Ancestry of the Fungal Clade Ustilaginomycotina.</title>
        <authorList>
            <person name="Kijpornyongpan T."/>
            <person name="Mondo S.J."/>
            <person name="Barry K."/>
            <person name="Sandor L."/>
            <person name="Lee J."/>
            <person name="Lipzen A."/>
            <person name="Pangilinan J."/>
            <person name="LaButti K."/>
            <person name="Hainaut M."/>
            <person name="Henrissat B."/>
            <person name="Grigoriev I.V."/>
            <person name="Spatafora J.W."/>
            <person name="Aime M.C."/>
        </authorList>
    </citation>
    <scope>NUCLEOTIDE SEQUENCE [LARGE SCALE GENOMIC DNA]</scope>
    <source>
        <strain evidence="7 8">MCA 4186</strain>
    </source>
</reference>
<dbReference type="GeneID" id="37268239"/>
<keyword evidence="8" id="KW-1185">Reference proteome</keyword>
<keyword evidence="2 5" id="KW-0812">Transmembrane</keyword>
<organism evidence="7 8">
    <name type="scientific">Tilletiopsis washingtonensis</name>
    <dbReference type="NCBI Taxonomy" id="58919"/>
    <lineage>
        <taxon>Eukaryota</taxon>
        <taxon>Fungi</taxon>
        <taxon>Dikarya</taxon>
        <taxon>Basidiomycota</taxon>
        <taxon>Ustilaginomycotina</taxon>
        <taxon>Exobasidiomycetes</taxon>
        <taxon>Entylomatales</taxon>
        <taxon>Entylomatales incertae sedis</taxon>
        <taxon>Tilletiopsis</taxon>
    </lineage>
</organism>
<feature type="transmembrane region" description="Helical" evidence="5">
    <location>
        <begin position="181"/>
        <end position="202"/>
    </location>
</feature>
<feature type="transmembrane region" description="Helical" evidence="5">
    <location>
        <begin position="151"/>
        <end position="169"/>
    </location>
</feature>
<evidence type="ECO:0000313" key="7">
    <source>
        <dbReference type="EMBL" id="PWN95380.1"/>
    </source>
</evidence>
<feature type="transmembrane region" description="Helical" evidence="5">
    <location>
        <begin position="400"/>
        <end position="424"/>
    </location>
</feature>
<evidence type="ECO:0000313" key="8">
    <source>
        <dbReference type="Proteomes" id="UP000245946"/>
    </source>
</evidence>
<dbReference type="EMBL" id="KZ819305">
    <property type="protein sequence ID" value="PWN95380.1"/>
    <property type="molecule type" value="Genomic_DNA"/>
</dbReference>
<evidence type="ECO:0000256" key="4">
    <source>
        <dbReference type="ARBA" id="ARBA00023136"/>
    </source>
</evidence>
<gene>
    <name evidence="7" type="ORF">FA09DRAFT_312429</name>
</gene>
<dbReference type="InterPro" id="IPR011531">
    <property type="entry name" value="HCO3_transpt-like_TM_dom"/>
</dbReference>
<evidence type="ECO:0000256" key="3">
    <source>
        <dbReference type="ARBA" id="ARBA00022989"/>
    </source>
</evidence>
<dbReference type="PANTHER" id="PTHR11453">
    <property type="entry name" value="ANION EXCHANGE PROTEIN"/>
    <property type="match status" value="1"/>
</dbReference>
<comment type="subcellular location">
    <subcellularLocation>
        <location evidence="1">Membrane</location>
        <topology evidence="1">Multi-pass membrane protein</topology>
    </subcellularLocation>
</comment>
<protein>
    <recommendedName>
        <fullName evidence="6">Bicarbonate transporter-like transmembrane domain-containing protein</fullName>
    </recommendedName>
</protein>
<evidence type="ECO:0000256" key="2">
    <source>
        <dbReference type="ARBA" id="ARBA00022692"/>
    </source>
</evidence>
<dbReference type="RefSeq" id="XP_025595659.1">
    <property type="nucleotide sequence ID" value="XM_025740693.1"/>
</dbReference>